<reference evidence="1 2" key="1">
    <citation type="submission" date="2021-01" db="EMBL/GenBank/DDBJ databases">
        <title>Complete genome sequence of Pantoea eucrina OB49, a heavy metal tolerant bacterium with PGPR potential isolated from wheat in Algeria.</title>
        <authorList>
            <person name="Lekired A."/>
            <person name="Ouzari I.H."/>
        </authorList>
    </citation>
    <scope>NUCLEOTIDE SEQUENCE [LARGE SCALE GENOMIC DNA]</scope>
    <source>
        <strain evidence="1 2">OB49</strain>
    </source>
</reference>
<keyword evidence="2" id="KW-1185">Reference proteome</keyword>
<dbReference type="GeneID" id="84693354"/>
<comment type="caution">
    <text evidence="1">The sequence shown here is derived from an EMBL/GenBank/DDBJ whole genome shotgun (WGS) entry which is preliminary data.</text>
</comment>
<name>A0ABS1ZB72_9GAMM</name>
<sequence length="216" mass="25347">MERTTADNHMPITLPDTHFNQILSREVPNRDDTCAFLTGKTRVFTLPGFIIPFGYALYVCPEDKQYRLVTQEPKPETVYAVRLEETEDFTSPLRACIQIMVWRTRQPQHEQAVHGLARRFFCYFLHTRSIIVTDSAQTNAAKVMWESMIAWALRDRDHYVYVWDGTRRDKPLVPVSDWHAFCEHWITFCWGSQPDSHLLRRVIISTLPLTPDNPEH</sequence>
<evidence type="ECO:0000313" key="1">
    <source>
        <dbReference type="EMBL" id="MBM0749253.1"/>
    </source>
</evidence>
<proteinExistence type="predicted"/>
<dbReference type="Proteomes" id="UP000809137">
    <property type="component" value="Unassembled WGS sequence"/>
</dbReference>
<evidence type="ECO:0000313" key="2">
    <source>
        <dbReference type="Proteomes" id="UP000809137"/>
    </source>
</evidence>
<protein>
    <submittedName>
        <fullName evidence="1">Uncharacterized protein</fullName>
    </submittedName>
</protein>
<dbReference type="RefSeq" id="WP_040113810.1">
    <property type="nucleotide sequence ID" value="NZ_CP083450.1"/>
</dbReference>
<gene>
    <name evidence="1" type="ORF">JJB79_17850</name>
</gene>
<accession>A0ABS1ZB72</accession>
<organism evidence="1 2">
    <name type="scientific">Pantoea eucrina</name>
    <dbReference type="NCBI Taxonomy" id="472693"/>
    <lineage>
        <taxon>Bacteria</taxon>
        <taxon>Pseudomonadati</taxon>
        <taxon>Pseudomonadota</taxon>
        <taxon>Gammaproteobacteria</taxon>
        <taxon>Enterobacterales</taxon>
        <taxon>Erwiniaceae</taxon>
        <taxon>Pantoea</taxon>
    </lineage>
</organism>
<dbReference type="EMBL" id="JAFCXS010000019">
    <property type="protein sequence ID" value="MBM0749253.1"/>
    <property type="molecule type" value="Genomic_DNA"/>
</dbReference>